<name>A0ABN0VTQ5_9GAMM</name>
<organism evidence="1 2">
    <name type="scientific">Psychrobacter aestuarii</name>
    <dbReference type="NCBI Taxonomy" id="556327"/>
    <lineage>
        <taxon>Bacteria</taxon>
        <taxon>Pseudomonadati</taxon>
        <taxon>Pseudomonadota</taxon>
        <taxon>Gammaproteobacteria</taxon>
        <taxon>Moraxellales</taxon>
        <taxon>Moraxellaceae</taxon>
        <taxon>Psychrobacter</taxon>
    </lineage>
</organism>
<evidence type="ECO:0000313" key="2">
    <source>
        <dbReference type="Proteomes" id="UP001501787"/>
    </source>
</evidence>
<proteinExistence type="predicted"/>
<dbReference type="Proteomes" id="UP001501787">
    <property type="component" value="Unassembled WGS sequence"/>
</dbReference>
<dbReference type="EMBL" id="BAAAFR010000002">
    <property type="protein sequence ID" value="GAA0317102.1"/>
    <property type="molecule type" value="Genomic_DNA"/>
</dbReference>
<protein>
    <submittedName>
        <fullName evidence="1">Uncharacterized protein</fullName>
    </submittedName>
</protein>
<dbReference type="RefSeq" id="WP_201504844.1">
    <property type="nucleotide sequence ID" value="NZ_BAAAFR010000002.1"/>
</dbReference>
<reference evidence="1 2" key="1">
    <citation type="journal article" date="2019" name="Int. J. Syst. Evol. Microbiol.">
        <title>The Global Catalogue of Microorganisms (GCM) 10K type strain sequencing project: providing services to taxonomists for standard genome sequencing and annotation.</title>
        <authorList>
            <consortium name="The Broad Institute Genomics Platform"/>
            <consortium name="The Broad Institute Genome Sequencing Center for Infectious Disease"/>
            <person name="Wu L."/>
            <person name="Ma J."/>
        </authorList>
    </citation>
    <scope>NUCLEOTIDE SEQUENCE [LARGE SCALE GENOMIC DNA]</scope>
    <source>
        <strain evidence="1 2">JCM 16343</strain>
    </source>
</reference>
<evidence type="ECO:0000313" key="1">
    <source>
        <dbReference type="EMBL" id="GAA0317102.1"/>
    </source>
</evidence>
<comment type="caution">
    <text evidence="1">The sequence shown here is derived from an EMBL/GenBank/DDBJ whole genome shotgun (WGS) entry which is preliminary data.</text>
</comment>
<accession>A0ABN0VTQ5</accession>
<keyword evidence="2" id="KW-1185">Reference proteome</keyword>
<gene>
    <name evidence="1" type="ORF">GCM10009129_13200</name>
</gene>
<sequence length="190" mass="21597">MSQIRKHTFEAVSLLSADNGLLDVTVVPAKNQPDWLVPSSLILSVDDYQERIWTYLWQDQEVAVFHLLPRGHQPDKLVVLEGNTDVHRLALQTAGELDSFTVRIADVKDIELPEQYQVVAADNIEKNRQNKSGNIFRESASQDNNNDALAEQLRENVLISYLFQTVMVNDQIYLVPDLDKIAHNMVDLDS</sequence>